<dbReference type="Gene3D" id="3.10.10.10">
    <property type="entry name" value="HIV Type 1 Reverse Transcriptase, subunit A, domain 1"/>
    <property type="match status" value="1"/>
</dbReference>
<dbReference type="AlphaFoldDB" id="A0A0A9YE74"/>
<dbReference type="Pfam" id="PF00078">
    <property type="entry name" value="RVT_1"/>
    <property type="match status" value="1"/>
</dbReference>
<feature type="compositionally biased region" description="Low complexity" evidence="2">
    <location>
        <begin position="58"/>
        <end position="78"/>
    </location>
</feature>
<evidence type="ECO:0000313" key="4">
    <source>
        <dbReference type="EMBL" id="JAG29403.1"/>
    </source>
</evidence>
<evidence type="ECO:0000259" key="3">
    <source>
        <dbReference type="PROSITE" id="PS50878"/>
    </source>
</evidence>
<reference evidence="4" key="2">
    <citation type="submission" date="2014-07" db="EMBL/GenBank/DDBJ databases">
        <authorList>
            <person name="Hull J."/>
        </authorList>
    </citation>
    <scope>NUCLEOTIDE SEQUENCE</scope>
</reference>
<keyword evidence="1" id="KW-0511">Multifunctional enzyme</keyword>
<feature type="region of interest" description="Disordered" evidence="2">
    <location>
        <begin position="53"/>
        <end position="83"/>
    </location>
</feature>
<organism evidence="4">
    <name type="scientific">Lygus hesperus</name>
    <name type="common">Western plant bug</name>
    <dbReference type="NCBI Taxonomy" id="30085"/>
    <lineage>
        <taxon>Eukaryota</taxon>
        <taxon>Metazoa</taxon>
        <taxon>Ecdysozoa</taxon>
        <taxon>Arthropoda</taxon>
        <taxon>Hexapoda</taxon>
        <taxon>Insecta</taxon>
        <taxon>Pterygota</taxon>
        <taxon>Neoptera</taxon>
        <taxon>Paraneoptera</taxon>
        <taxon>Hemiptera</taxon>
        <taxon>Heteroptera</taxon>
        <taxon>Panheteroptera</taxon>
        <taxon>Cimicomorpha</taxon>
        <taxon>Miridae</taxon>
        <taxon>Mirini</taxon>
        <taxon>Lygus</taxon>
    </lineage>
</organism>
<dbReference type="PANTHER" id="PTHR37984:SF5">
    <property type="entry name" value="PROTEIN NYNRIN-LIKE"/>
    <property type="match status" value="1"/>
</dbReference>
<reference evidence="4" key="1">
    <citation type="journal article" date="2014" name="PLoS ONE">
        <title>Transcriptome-Based Identification of ABC Transporters in the Western Tarnished Plant Bug Lygus hesperus.</title>
        <authorList>
            <person name="Hull J.J."/>
            <person name="Chaney K."/>
            <person name="Geib S.M."/>
            <person name="Fabrick J.A."/>
            <person name="Brent C.S."/>
            <person name="Walsh D."/>
            <person name="Lavine L.C."/>
        </authorList>
    </citation>
    <scope>NUCLEOTIDE SEQUENCE</scope>
</reference>
<dbReference type="InterPro" id="IPR000477">
    <property type="entry name" value="RT_dom"/>
</dbReference>
<dbReference type="GO" id="GO:0071897">
    <property type="term" value="P:DNA biosynthetic process"/>
    <property type="evidence" value="ECO:0007669"/>
    <property type="project" value="UniProtKB-ARBA"/>
</dbReference>
<dbReference type="Gene3D" id="3.30.70.270">
    <property type="match status" value="2"/>
</dbReference>
<dbReference type="CDD" id="cd01647">
    <property type="entry name" value="RT_LTR"/>
    <property type="match status" value="1"/>
</dbReference>
<dbReference type="PROSITE" id="PS50878">
    <property type="entry name" value="RT_POL"/>
    <property type="match status" value="1"/>
</dbReference>
<proteinExistence type="predicted"/>
<dbReference type="GO" id="GO:0003824">
    <property type="term" value="F:catalytic activity"/>
    <property type="evidence" value="ECO:0007669"/>
    <property type="project" value="UniProtKB-KW"/>
</dbReference>
<evidence type="ECO:0000256" key="2">
    <source>
        <dbReference type="SAM" id="MobiDB-lite"/>
    </source>
</evidence>
<feature type="region of interest" description="Disordered" evidence="2">
    <location>
        <begin position="526"/>
        <end position="559"/>
    </location>
</feature>
<dbReference type="InterPro" id="IPR041577">
    <property type="entry name" value="RT_RNaseH_2"/>
</dbReference>
<dbReference type="InterPro" id="IPR043502">
    <property type="entry name" value="DNA/RNA_pol_sf"/>
</dbReference>
<feature type="domain" description="Reverse transcriptase" evidence="3">
    <location>
        <begin position="144"/>
        <end position="321"/>
    </location>
</feature>
<accession>A0A0A9YE74</accession>
<dbReference type="EMBL" id="GBHO01014201">
    <property type="protein sequence ID" value="JAG29403.1"/>
    <property type="molecule type" value="Transcribed_RNA"/>
</dbReference>
<dbReference type="SUPFAM" id="SSF56672">
    <property type="entry name" value="DNA/RNA polymerases"/>
    <property type="match status" value="1"/>
</dbReference>
<name>A0A0A9YE74_LYGHE</name>
<evidence type="ECO:0000256" key="1">
    <source>
        <dbReference type="ARBA" id="ARBA00023268"/>
    </source>
</evidence>
<gene>
    <name evidence="4" type="ORF">CM83_25891</name>
</gene>
<dbReference type="Pfam" id="PF17919">
    <property type="entry name" value="RT_RNaseH_2"/>
    <property type="match status" value="1"/>
</dbReference>
<sequence>FPIRLYVAKIDTAVLGVRFLAANHIVYNATDNSLYHKKLNEIRKGDSYTYDGRTFITNGQPSESSSGQSTSTESNTSSRTDIQHSGLRQIIEEYDEKMKIVGNGWVENDIFHKIRTTGTPVKFKARPLKPDKLAAAKEEFDKLLKAGIIRESTSEWATPIHCVPKKNGKIRITGDFRFLNKQTVKDAFCPPNMRSFNSALHGATVFSCIDIEKAYYHIRTHPEDVEKTATITPFGKFEWVRMPMGLSNSSQTWSRFMAQILQGCKFAFNYLDDVLIYSKTEKEHLEHLKVIMSKLATHGLKINFEKTEFLKNEVRFLGFCIDKDGIRPPDDKKKQLSESERPATVKQLRTFLGAFNFYRTHMPKAADVTQRMNALMTGKKNDRTPINWTPELLSDFSDAIDQIRHAKKLAHPDPAAQLYINCRTTDSCMGAELRQKTTTGCHTTVGFFSKGFNKTQRNWDNLSKELFTVKEALKFWFCYADGMPIHIVTPSQEVAQIIAGKTPILVKKHIRWNLFITQLTTSVEVRGTPAMRPSKTPLRPSPQKAGKLSRSNRHTGNAL</sequence>
<feature type="non-terminal residue" evidence="4">
    <location>
        <position position="1"/>
    </location>
</feature>
<dbReference type="InterPro" id="IPR043128">
    <property type="entry name" value="Rev_trsase/Diguanyl_cyclase"/>
</dbReference>
<dbReference type="PANTHER" id="PTHR37984">
    <property type="entry name" value="PROTEIN CBG26694"/>
    <property type="match status" value="1"/>
</dbReference>
<protein>
    <recommendedName>
        <fullName evidence="3">Reverse transcriptase domain-containing protein</fullName>
    </recommendedName>
</protein>
<feature type="non-terminal residue" evidence="4">
    <location>
        <position position="559"/>
    </location>
</feature>
<dbReference type="InterPro" id="IPR050951">
    <property type="entry name" value="Retrovirus_Pol_polyprotein"/>
</dbReference>